<name>A0A8H7TPS6_BIOOC</name>
<proteinExistence type="predicted"/>
<dbReference type="EMBL" id="JADCTT010000005">
    <property type="protein sequence ID" value="KAF9752453.1"/>
    <property type="molecule type" value="Genomic_DNA"/>
</dbReference>
<evidence type="ECO:0000313" key="2">
    <source>
        <dbReference type="EMBL" id="KAF9752453.1"/>
    </source>
</evidence>
<evidence type="ECO:0000256" key="1">
    <source>
        <dbReference type="SAM" id="MobiDB-lite"/>
    </source>
</evidence>
<organism evidence="2 3">
    <name type="scientific">Bionectria ochroleuca</name>
    <name type="common">Gliocladium roseum</name>
    <dbReference type="NCBI Taxonomy" id="29856"/>
    <lineage>
        <taxon>Eukaryota</taxon>
        <taxon>Fungi</taxon>
        <taxon>Dikarya</taxon>
        <taxon>Ascomycota</taxon>
        <taxon>Pezizomycotina</taxon>
        <taxon>Sordariomycetes</taxon>
        <taxon>Hypocreomycetidae</taxon>
        <taxon>Hypocreales</taxon>
        <taxon>Bionectriaceae</taxon>
        <taxon>Clonostachys</taxon>
    </lineage>
</organism>
<feature type="region of interest" description="Disordered" evidence="1">
    <location>
        <begin position="14"/>
        <end position="43"/>
    </location>
</feature>
<comment type="caution">
    <text evidence="2">The sequence shown here is derived from an EMBL/GenBank/DDBJ whole genome shotgun (WGS) entry which is preliminary data.</text>
</comment>
<gene>
    <name evidence="2" type="ORF">IM811_014247</name>
</gene>
<accession>A0A8H7TPS6</accession>
<reference evidence="2" key="1">
    <citation type="submission" date="2020-10" db="EMBL/GenBank/DDBJ databases">
        <title>High-Quality Genome Resource of Clonostachys rosea strain S41 by Oxford Nanopore Long-Read Sequencing.</title>
        <authorList>
            <person name="Wang H."/>
        </authorList>
    </citation>
    <scope>NUCLEOTIDE SEQUENCE</scope>
    <source>
        <strain evidence="2">S41</strain>
    </source>
</reference>
<feature type="compositionally biased region" description="Basic and acidic residues" evidence="1">
    <location>
        <begin position="23"/>
        <end position="40"/>
    </location>
</feature>
<dbReference type="Proteomes" id="UP000616885">
    <property type="component" value="Unassembled WGS sequence"/>
</dbReference>
<dbReference type="AlphaFoldDB" id="A0A8H7TPS6"/>
<protein>
    <submittedName>
        <fullName evidence="2">Uncharacterized protein</fullName>
    </submittedName>
</protein>
<evidence type="ECO:0000313" key="3">
    <source>
        <dbReference type="Proteomes" id="UP000616885"/>
    </source>
</evidence>
<sequence>MWYTFQAGQETTLQGAGDMGHFSARDRSKATMHQKAREPKLALGQVPKNVRHQKSRVQALTMSMDWCKKSDAAILIPGTRRYNLYNVDGIDNRTGCIKPSLAKALVRRWKARKLLESGRREVDREP</sequence>